<feature type="domain" description="BTB" evidence="1">
    <location>
        <begin position="79"/>
        <end position="141"/>
    </location>
</feature>
<gene>
    <name evidence="2" type="ORF">M011DRAFT_480895</name>
</gene>
<protein>
    <recommendedName>
        <fullName evidence="1">BTB domain-containing protein</fullName>
    </recommendedName>
</protein>
<dbReference type="Gene3D" id="3.30.710.10">
    <property type="entry name" value="Potassium Channel Kv1.1, Chain A"/>
    <property type="match status" value="1"/>
</dbReference>
<sequence length="334" mass="38509">MAPQCISLLTSDLNKDFFTSEGSTPWTPFVGACQQSDQWNRIEHIKDLQVRASPEHQLRNYVPAPLVQVAPTLGVIPPPDINIVYDKGQKSFAISKALLCNQSQYFHSILQDPVKSTITTLRVKCPHAFTIEALIIFLYTNTYPDFTLISDVLATCGYSQTTHLDYHICIYQTATKYQVPHLCDHAIQRYESLIRALLARDFAPLYMEQAMRAYTRKYPVSKTCVIVQTRKTRLNGYSHDDVSVQAEFYRFINSIFLIWRVTKRQDDELRKCVLQAIRDFFVKLSKCEDFVSLVMEHRDFGRDLKTAFEEDGFELGLRVSNRWKGEESGFKFGS</sequence>
<reference evidence="2" key="1">
    <citation type="journal article" date="2020" name="Stud. Mycol.">
        <title>101 Dothideomycetes genomes: a test case for predicting lifestyles and emergence of pathogens.</title>
        <authorList>
            <person name="Haridas S."/>
            <person name="Albert R."/>
            <person name="Binder M."/>
            <person name="Bloem J."/>
            <person name="Labutti K."/>
            <person name="Salamov A."/>
            <person name="Andreopoulos B."/>
            <person name="Baker S."/>
            <person name="Barry K."/>
            <person name="Bills G."/>
            <person name="Bluhm B."/>
            <person name="Cannon C."/>
            <person name="Castanera R."/>
            <person name="Culley D."/>
            <person name="Daum C."/>
            <person name="Ezra D."/>
            <person name="Gonzalez J."/>
            <person name="Henrissat B."/>
            <person name="Kuo A."/>
            <person name="Liang C."/>
            <person name="Lipzen A."/>
            <person name="Lutzoni F."/>
            <person name="Magnuson J."/>
            <person name="Mondo S."/>
            <person name="Nolan M."/>
            <person name="Ohm R."/>
            <person name="Pangilinan J."/>
            <person name="Park H.-J."/>
            <person name="Ramirez L."/>
            <person name="Alfaro M."/>
            <person name="Sun H."/>
            <person name="Tritt A."/>
            <person name="Yoshinaga Y."/>
            <person name="Zwiers L.-H."/>
            <person name="Turgeon B."/>
            <person name="Goodwin S."/>
            <person name="Spatafora J."/>
            <person name="Crous P."/>
            <person name="Grigoriev I."/>
        </authorList>
    </citation>
    <scope>NUCLEOTIDE SEQUENCE</scope>
    <source>
        <strain evidence="2">CBS 119925</strain>
    </source>
</reference>
<evidence type="ECO:0000259" key="1">
    <source>
        <dbReference type="PROSITE" id="PS50097"/>
    </source>
</evidence>
<proteinExistence type="predicted"/>
<dbReference type="Proteomes" id="UP000799440">
    <property type="component" value="Unassembled WGS sequence"/>
</dbReference>
<dbReference type="InterPro" id="IPR011333">
    <property type="entry name" value="SKP1/BTB/POZ_sf"/>
</dbReference>
<organism evidence="2 3">
    <name type="scientific">Sporormia fimetaria CBS 119925</name>
    <dbReference type="NCBI Taxonomy" id="1340428"/>
    <lineage>
        <taxon>Eukaryota</taxon>
        <taxon>Fungi</taxon>
        <taxon>Dikarya</taxon>
        <taxon>Ascomycota</taxon>
        <taxon>Pezizomycotina</taxon>
        <taxon>Dothideomycetes</taxon>
        <taxon>Pleosporomycetidae</taxon>
        <taxon>Pleosporales</taxon>
        <taxon>Sporormiaceae</taxon>
        <taxon>Sporormia</taxon>
    </lineage>
</organism>
<dbReference type="PROSITE" id="PS50097">
    <property type="entry name" value="BTB"/>
    <property type="match status" value="1"/>
</dbReference>
<dbReference type="EMBL" id="MU006598">
    <property type="protein sequence ID" value="KAF2743320.1"/>
    <property type="molecule type" value="Genomic_DNA"/>
</dbReference>
<dbReference type="InterPro" id="IPR000210">
    <property type="entry name" value="BTB/POZ_dom"/>
</dbReference>
<dbReference type="SUPFAM" id="SSF54695">
    <property type="entry name" value="POZ domain"/>
    <property type="match status" value="1"/>
</dbReference>
<evidence type="ECO:0000313" key="3">
    <source>
        <dbReference type="Proteomes" id="UP000799440"/>
    </source>
</evidence>
<keyword evidence="3" id="KW-1185">Reference proteome</keyword>
<evidence type="ECO:0000313" key="2">
    <source>
        <dbReference type="EMBL" id="KAF2743320.1"/>
    </source>
</evidence>
<name>A0A6A6V0Z6_9PLEO</name>
<dbReference type="Pfam" id="PF00651">
    <property type="entry name" value="BTB"/>
    <property type="match status" value="1"/>
</dbReference>
<accession>A0A6A6V0Z6</accession>
<dbReference type="AlphaFoldDB" id="A0A6A6V0Z6"/>